<organism evidence="4 5">
    <name type="scientific">Mucilaginibacter arboris</name>
    <dbReference type="NCBI Taxonomy" id="2682090"/>
    <lineage>
        <taxon>Bacteria</taxon>
        <taxon>Pseudomonadati</taxon>
        <taxon>Bacteroidota</taxon>
        <taxon>Sphingobacteriia</taxon>
        <taxon>Sphingobacteriales</taxon>
        <taxon>Sphingobacteriaceae</taxon>
        <taxon>Mucilaginibacter</taxon>
    </lineage>
</organism>
<dbReference type="AlphaFoldDB" id="A0A7K1SVH3"/>
<feature type="region of interest" description="Disordered" evidence="1">
    <location>
        <begin position="452"/>
        <end position="476"/>
    </location>
</feature>
<sequence>MLLHHYLTNTESPTPYWTRDSFMQELNNLGFPTQLRKIALINGSGIGTQLGNFGAMDLHLGVQPTILTRVLLGGIYFIGFKSLVMKVVKSIAQAAGVNIELTKTIDTQAWYTAGYNGRNQVFHGELLGWLVKRTRYASTFSNSIGLDNSMGGYYNAQQQIADGFKEGFPSYIKPFFKPTIFTLLPTHSFIPAKSSLAVTNGSNFGEDFSNRNLVTTTETPFDSYFTPNTNEDHVSLTDCSAKWLTKEIDNQPQAPVGVKYTISGSDQFCTSGTYSIPGLPAGTTVAWSANPNIVSISTTNNVATLNRLNNGTISLTATVSSACGNVPLPSKLVTVGSKLSGYIQGHDMCTNSAGAVFSISPVAGATDYQWAIYPNPQNFSINGNGGSYVDVSNWTSPGGYSMTVTITTPCGTVGDEYSFAVIRNDPMKNCNTGGGSDSFSYYPNPAGNSMTITTSSASTPSADVTPTSSTSSTSNTKQWPFSYKIYNKTGKVLKQGSSAKGEDVMVDTRDLLSDNYFLHVLIGKQEIQKQIVIQH</sequence>
<evidence type="ECO:0000256" key="1">
    <source>
        <dbReference type="SAM" id="MobiDB-lite"/>
    </source>
</evidence>
<accession>A0A7K1SVH3</accession>
<feature type="domain" description="Secretion system C-terminal sorting" evidence="2">
    <location>
        <begin position="442"/>
        <end position="533"/>
    </location>
</feature>
<feature type="domain" description="PKD-like" evidence="3">
    <location>
        <begin position="342"/>
        <end position="416"/>
    </location>
</feature>
<proteinExistence type="predicted"/>
<evidence type="ECO:0008006" key="6">
    <source>
        <dbReference type="Google" id="ProtNLM"/>
    </source>
</evidence>
<comment type="caution">
    <text evidence="4">The sequence shown here is derived from an EMBL/GenBank/DDBJ whole genome shotgun (WGS) entry which is preliminary data.</text>
</comment>
<evidence type="ECO:0000313" key="4">
    <source>
        <dbReference type="EMBL" id="MVN21326.1"/>
    </source>
</evidence>
<dbReference type="InterPro" id="IPR045829">
    <property type="entry name" value="PKD_6"/>
</dbReference>
<dbReference type="Proteomes" id="UP000462014">
    <property type="component" value="Unassembled WGS sequence"/>
</dbReference>
<protein>
    <recommendedName>
        <fullName evidence="6">Secretion system C-terminal sorting domain-containing protein</fullName>
    </recommendedName>
</protein>
<reference evidence="4 5" key="1">
    <citation type="submission" date="2019-12" db="EMBL/GenBank/DDBJ databases">
        <title>Mucilaginibacter sp. HMF7410 genome sequencing and assembly.</title>
        <authorList>
            <person name="Kang H."/>
            <person name="Cha I."/>
            <person name="Kim H."/>
            <person name="Joh K."/>
        </authorList>
    </citation>
    <scope>NUCLEOTIDE SEQUENCE [LARGE SCALE GENOMIC DNA]</scope>
    <source>
        <strain evidence="4 5">HMF7410</strain>
    </source>
</reference>
<dbReference type="Pfam" id="PF18962">
    <property type="entry name" value="Por_Secre_tail"/>
    <property type="match status" value="1"/>
</dbReference>
<dbReference type="Pfam" id="PF19408">
    <property type="entry name" value="PKD_6"/>
    <property type="match status" value="1"/>
</dbReference>
<gene>
    <name evidence="4" type="ORF">GO621_07230</name>
</gene>
<evidence type="ECO:0000259" key="2">
    <source>
        <dbReference type="Pfam" id="PF18962"/>
    </source>
</evidence>
<dbReference type="InterPro" id="IPR026444">
    <property type="entry name" value="Secre_tail"/>
</dbReference>
<keyword evidence="5" id="KW-1185">Reference proteome</keyword>
<dbReference type="EMBL" id="WPIK01000005">
    <property type="protein sequence ID" value="MVN21326.1"/>
    <property type="molecule type" value="Genomic_DNA"/>
</dbReference>
<name>A0A7K1SVH3_9SPHI</name>
<evidence type="ECO:0000313" key="5">
    <source>
        <dbReference type="Proteomes" id="UP000462014"/>
    </source>
</evidence>
<evidence type="ECO:0000259" key="3">
    <source>
        <dbReference type="Pfam" id="PF19408"/>
    </source>
</evidence>